<evidence type="ECO:0000256" key="1">
    <source>
        <dbReference type="SAM" id="MobiDB-lite"/>
    </source>
</evidence>
<name>A0A194XFW0_MOLSC</name>
<dbReference type="Pfam" id="PF00069">
    <property type="entry name" value="Pkinase"/>
    <property type="match status" value="1"/>
</dbReference>
<keyword evidence="4" id="KW-1185">Reference proteome</keyword>
<dbReference type="PANTHER" id="PTHR44305:SF2">
    <property type="entry name" value="SI:DKEY-192D15.2"/>
    <property type="match status" value="1"/>
</dbReference>
<protein>
    <submittedName>
        <fullName evidence="3">Kinase-like protein</fullName>
    </submittedName>
</protein>
<dbReference type="AlphaFoldDB" id="A0A194XFW0"/>
<dbReference type="Gene3D" id="1.10.510.10">
    <property type="entry name" value="Transferase(Phosphotransferase) domain 1"/>
    <property type="match status" value="1"/>
</dbReference>
<evidence type="ECO:0000313" key="4">
    <source>
        <dbReference type="Proteomes" id="UP000070700"/>
    </source>
</evidence>
<dbReference type="PROSITE" id="PS50011">
    <property type="entry name" value="PROTEIN_KINASE_DOM"/>
    <property type="match status" value="1"/>
</dbReference>
<dbReference type="Proteomes" id="UP000070700">
    <property type="component" value="Unassembled WGS sequence"/>
</dbReference>
<dbReference type="InterPro" id="IPR011009">
    <property type="entry name" value="Kinase-like_dom_sf"/>
</dbReference>
<dbReference type="GO" id="GO:0005524">
    <property type="term" value="F:ATP binding"/>
    <property type="evidence" value="ECO:0007669"/>
    <property type="project" value="InterPro"/>
</dbReference>
<dbReference type="SUPFAM" id="SSF56112">
    <property type="entry name" value="Protein kinase-like (PK-like)"/>
    <property type="match status" value="1"/>
</dbReference>
<dbReference type="GeneID" id="28832081"/>
<reference evidence="3 4" key="1">
    <citation type="submission" date="2015-10" db="EMBL/GenBank/DDBJ databases">
        <title>Full genome of DAOMC 229536 Phialocephala scopiformis, a fungal endophyte of spruce producing the potent anti-insectan compound rugulosin.</title>
        <authorList>
            <consortium name="DOE Joint Genome Institute"/>
            <person name="Walker A.K."/>
            <person name="Frasz S.L."/>
            <person name="Seifert K.A."/>
            <person name="Miller J.D."/>
            <person name="Mondo S.J."/>
            <person name="Labutti K."/>
            <person name="Lipzen A."/>
            <person name="Dockter R."/>
            <person name="Kennedy M."/>
            <person name="Grigoriev I.V."/>
            <person name="Spatafora J.W."/>
        </authorList>
    </citation>
    <scope>NUCLEOTIDE SEQUENCE [LARGE SCALE GENOMIC DNA]</scope>
    <source>
        <strain evidence="3 4">CBS 120377</strain>
    </source>
</reference>
<dbReference type="EMBL" id="KQ947411">
    <property type="protein sequence ID" value="KUJ19058.1"/>
    <property type="molecule type" value="Genomic_DNA"/>
</dbReference>
<sequence>MAQSTPVRLQDFAYEMANSAPVRMQDLADALNKATNAVPFLKYPPLPPDPQPGQTPKFPNQIPPLPDSNPVDAWKWDFATIEAFKKAQAAKSEAYTGKAWMASESKWKNRVGKGWKPVRVLGRGGQGVVGYWTYEGPDRDKKTLKDVAVKQAVKAGPTYRWGDGLEKESQLLHLLQKANTPHIVRMYRQLYEEVGQQTDEFDHGIVHRIFLEYCPGGDLHDWLGKWMNQNKPIPEYELWCVFQCLARACMVLDRGSEDLARQAWVGTEIVHFDLKLENVLVGATLDDTEHRNTPSYKMSDFGLATAVPRIQSPFWMDSVSNTGTVPWYLPEQVSAMNHAALSRYFPNERPWLSAFSRSVPGRQFGTPSNIWQVGLIMHVLMRQPHNRSPNWGGLRENDPDKLQCYTSNMTTRLQTGGNTIGASQDLEAEKNPQRSMYSKGLRSLIAECLLINPSKRVPVGELVVRSANHIDAIRIANGTNIGTHAPYQEPQLSQQWYSNKVNGNPANAPQNQPGGFPLAPLFPQPPAAAPQDQQAGWSFTPVFPGQAPPAPRPAFAQINPAAPAFNPAAAQFVPGRRLNAVAPAFTPMVAPAPVIQSINPAPFVPIGNNPGPNPGPGGPLWPVPNPLTVIMLRRSKLYGMMGGHQITYQLKDLTPITRVRDVMDELIKLGVNTTMVLRNEAGKAMQPNMMLGEFQIVQNIRGTEL</sequence>
<dbReference type="CDD" id="cd00180">
    <property type="entry name" value="PKc"/>
    <property type="match status" value="1"/>
</dbReference>
<dbReference type="KEGG" id="psco:LY89DRAFT_780088"/>
<accession>A0A194XFW0</accession>
<gene>
    <name evidence="3" type="ORF">LY89DRAFT_780088</name>
</gene>
<feature type="region of interest" description="Disordered" evidence="1">
    <location>
        <begin position="45"/>
        <end position="65"/>
    </location>
</feature>
<keyword evidence="3" id="KW-0808">Transferase</keyword>
<dbReference type="InterPro" id="IPR000719">
    <property type="entry name" value="Prot_kinase_dom"/>
</dbReference>
<evidence type="ECO:0000313" key="3">
    <source>
        <dbReference type="EMBL" id="KUJ19058.1"/>
    </source>
</evidence>
<dbReference type="GO" id="GO:0004672">
    <property type="term" value="F:protein kinase activity"/>
    <property type="evidence" value="ECO:0007669"/>
    <property type="project" value="InterPro"/>
</dbReference>
<dbReference type="InterPro" id="IPR008271">
    <property type="entry name" value="Ser/Thr_kinase_AS"/>
</dbReference>
<dbReference type="SMART" id="SM00220">
    <property type="entry name" value="S_TKc"/>
    <property type="match status" value="1"/>
</dbReference>
<dbReference type="PANTHER" id="PTHR44305">
    <property type="entry name" value="SI:DKEY-192D15.2-RELATED"/>
    <property type="match status" value="1"/>
</dbReference>
<proteinExistence type="predicted"/>
<dbReference type="OrthoDB" id="310217at2759"/>
<organism evidence="3 4">
    <name type="scientific">Mollisia scopiformis</name>
    <name type="common">Conifer needle endophyte fungus</name>
    <name type="synonym">Phialocephala scopiformis</name>
    <dbReference type="NCBI Taxonomy" id="149040"/>
    <lineage>
        <taxon>Eukaryota</taxon>
        <taxon>Fungi</taxon>
        <taxon>Dikarya</taxon>
        <taxon>Ascomycota</taxon>
        <taxon>Pezizomycotina</taxon>
        <taxon>Leotiomycetes</taxon>
        <taxon>Helotiales</taxon>
        <taxon>Mollisiaceae</taxon>
        <taxon>Mollisia</taxon>
    </lineage>
</organism>
<dbReference type="RefSeq" id="XP_018073413.1">
    <property type="nucleotide sequence ID" value="XM_018222355.1"/>
</dbReference>
<dbReference type="InParanoid" id="A0A194XFW0"/>
<evidence type="ECO:0000259" key="2">
    <source>
        <dbReference type="PROSITE" id="PS50011"/>
    </source>
</evidence>
<dbReference type="Gene3D" id="3.30.200.20">
    <property type="entry name" value="Phosphorylase Kinase, domain 1"/>
    <property type="match status" value="1"/>
</dbReference>
<feature type="domain" description="Protein kinase" evidence="2">
    <location>
        <begin position="115"/>
        <end position="472"/>
    </location>
</feature>
<dbReference type="PROSITE" id="PS00108">
    <property type="entry name" value="PROTEIN_KINASE_ST"/>
    <property type="match status" value="1"/>
</dbReference>
<keyword evidence="3" id="KW-0418">Kinase</keyword>
<dbReference type="InterPro" id="IPR053083">
    <property type="entry name" value="TF_kinase-domain_protein"/>
</dbReference>